<comment type="caution">
    <text evidence="1">The sequence shown here is derived from an EMBL/GenBank/DDBJ whole genome shotgun (WGS) entry which is preliminary data.</text>
</comment>
<proteinExistence type="predicted"/>
<name>A0A101SAR4_9ACTN</name>
<accession>A0A101SAR4</accession>
<dbReference type="EMBL" id="LMWU01000017">
    <property type="protein sequence ID" value="KUN70223.1"/>
    <property type="molecule type" value="Genomic_DNA"/>
</dbReference>
<protein>
    <submittedName>
        <fullName evidence="1">Uncharacterized protein</fullName>
    </submittedName>
</protein>
<organism evidence="1 2">
    <name type="scientific">Streptomyces canus</name>
    <dbReference type="NCBI Taxonomy" id="58343"/>
    <lineage>
        <taxon>Bacteria</taxon>
        <taxon>Bacillati</taxon>
        <taxon>Actinomycetota</taxon>
        <taxon>Actinomycetes</taxon>
        <taxon>Kitasatosporales</taxon>
        <taxon>Streptomycetaceae</taxon>
        <taxon>Streptomyces</taxon>
        <taxon>Streptomyces aurantiacus group</taxon>
    </lineage>
</organism>
<evidence type="ECO:0000313" key="2">
    <source>
        <dbReference type="Proteomes" id="UP000053669"/>
    </source>
</evidence>
<gene>
    <name evidence="1" type="ORF">AQJ46_17820</name>
</gene>
<dbReference type="Proteomes" id="UP000053669">
    <property type="component" value="Unassembled WGS sequence"/>
</dbReference>
<evidence type="ECO:0000313" key="1">
    <source>
        <dbReference type="EMBL" id="KUN70223.1"/>
    </source>
</evidence>
<dbReference type="AlphaFoldDB" id="A0A101SAR4"/>
<sequence>MMQLSALPVRGTVARDSLPVRLERSGRLPVQTAVFLLRSVLGLGGGLVSAWELNRQASGPGWRKPRVLAAMAALLLAALLAT</sequence>
<reference evidence="1 2" key="1">
    <citation type="submission" date="2015-10" db="EMBL/GenBank/DDBJ databases">
        <title>Draft genome sequence of Streptomyces canus DSM 40017, type strain for the species Streptomyces canus.</title>
        <authorList>
            <person name="Ruckert C."/>
            <person name="Winkler A."/>
            <person name="Kalinowski J."/>
            <person name="Kampfer P."/>
            <person name="Glaeser S."/>
        </authorList>
    </citation>
    <scope>NUCLEOTIDE SEQUENCE [LARGE SCALE GENOMIC DNA]</scope>
    <source>
        <strain evidence="1 2">DSM 40017</strain>
    </source>
</reference>